<evidence type="ECO:0000259" key="6">
    <source>
        <dbReference type="Pfam" id="PF08159"/>
    </source>
</evidence>
<organism evidence="8 9">
    <name type="scientific">Helicostylum pulchrum</name>
    <dbReference type="NCBI Taxonomy" id="562976"/>
    <lineage>
        <taxon>Eukaryota</taxon>
        <taxon>Fungi</taxon>
        <taxon>Fungi incertae sedis</taxon>
        <taxon>Mucoromycota</taxon>
        <taxon>Mucoromycotina</taxon>
        <taxon>Mucoromycetes</taxon>
        <taxon>Mucorales</taxon>
        <taxon>Mucorineae</taxon>
        <taxon>Mucoraceae</taxon>
        <taxon>Helicostylum</taxon>
    </lineage>
</organism>
<evidence type="ECO:0000256" key="4">
    <source>
        <dbReference type="ARBA" id="ARBA00023242"/>
    </source>
</evidence>
<feature type="region of interest" description="Disordered" evidence="5">
    <location>
        <begin position="235"/>
        <end position="256"/>
    </location>
</feature>
<feature type="compositionally biased region" description="Basic and acidic residues" evidence="5">
    <location>
        <begin position="74"/>
        <end position="83"/>
    </location>
</feature>
<evidence type="ECO:0000256" key="3">
    <source>
        <dbReference type="ARBA" id="ARBA00023054"/>
    </source>
</evidence>
<feature type="compositionally biased region" description="Basic and acidic residues" evidence="5">
    <location>
        <begin position="242"/>
        <end position="252"/>
    </location>
</feature>
<feature type="compositionally biased region" description="Acidic residues" evidence="5">
    <location>
        <begin position="106"/>
        <end position="129"/>
    </location>
</feature>
<accession>A0ABP9YHT7</accession>
<evidence type="ECO:0000313" key="9">
    <source>
        <dbReference type="Proteomes" id="UP001476247"/>
    </source>
</evidence>
<feature type="region of interest" description="Disordered" evidence="5">
    <location>
        <begin position="1"/>
        <end position="37"/>
    </location>
</feature>
<dbReference type="InterPro" id="IPR039754">
    <property type="entry name" value="Esf1"/>
</dbReference>
<evidence type="ECO:0000256" key="2">
    <source>
        <dbReference type="ARBA" id="ARBA00009087"/>
    </source>
</evidence>
<proteinExistence type="inferred from homology"/>
<dbReference type="Proteomes" id="UP001476247">
    <property type="component" value="Unassembled WGS sequence"/>
</dbReference>
<feature type="domain" description="ESF1 RRM" evidence="7">
    <location>
        <begin position="184"/>
        <end position="344"/>
    </location>
</feature>
<dbReference type="InterPro" id="IPR056750">
    <property type="entry name" value="RRM_ESF1"/>
</dbReference>
<feature type="compositionally biased region" description="Basic residues" evidence="5">
    <location>
        <begin position="478"/>
        <end position="490"/>
    </location>
</feature>
<feature type="region of interest" description="Disordered" evidence="5">
    <location>
        <begin position="49"/>
        <end position="171"/>
    </location>
</feature>
<feature type="compositionally biased region" description="Basic residues" evidence="5">
    <location>
        <begin position="531"/>
        <end position="546"/>
    </location>
</feature>
<feature type="compositionally biased region" description="Acidic residues" evidence="5">
    <location>
        <begin position="84"/>
        <end position="94"/>
    </location>
</feature>
<feature type="compositionally biased region" description="Basic and acidic residues" evidence="5">
    <location>
        <begin position="547"/>
        <end position="571"/>
    </location>
</feature>
<comment type="similarity">
    <text evidence="2">Belongs to the ESF1 family.</text>
</comment>
<feature type="domain" description="NUC153" evidence="6">
    <location>
        <begin position="610"/>
        <end position="638"/>
    </location>
</feature>
<comment type="caution">
    <text evidence="8">The sequence shown here is derived from an EMBL/GenBank/DDBJ whole genome shotgun (WGS) entry which is preliminary data.</text>
</comment>
<feature type="compositionally biased region" description="Acidic residues" evidence="5">
    <location>
        <begin position="150"/>
        <end position="171"/>
    </location>
</feature>
<feature type="region of interest" description="Disordered" evidence="5">
    <location>
        <begin position="638"/>
        <end position="708"/>
    </location>
</feature>
<dbReference type="InterPro" id="IPR012580">
    <property type="entry name" value="NUC153"/>
</dbReference>
<protein>
    <recommendedName>
        <fullName evidence="10">NUC153 domain-containing protein</fullName>
    </recommendedName>
</protein>
<keyword evidence="9" id="KW-1185">Reference proteome</keyword>
<dbReference type="EMBL" id="BAABUJ010000058">
    <property type="protein sequence ID" value="GAA5806168.1"/>
    <property type="molecule type" value="Genomic_DNA"/>
</dbReference>
<dbReference type="Pfam" id="PF25121">
    <property type="entry name" value="RRM_ESF1"/>
    <property type="match status" value="1"/>
</dbReference>
<feature type="compositionally biased region" description="Acidic residues" evidence="5">
    <location>
        <begin position="434"/>
        <end position="444"/>
    </location>
</feature>
<sequence>MAPKKSYKKGEPKVPITSDPRFSSVHNDPRFLRPKKKDMKVTIDKRFAGMMNSTEFSDAPRVDKYGRRLQQGTAEKELKRFYQLEEEQEEEDSDQEKSLTELEKELAEDEENLLDEESQYEESDDEVEEESKVSSKVGFDPMRGRGEISSSDEDTDDSDAEVESDEEEVDEIDAIKHISEGEETSRLALVNMDWDKIKAVDILKVLSGFKPDTGVVKSVAIYPSEFGKERIALEDTQGPPKEIFKDSKKGDASDDDEEVTAESVIKNQVEEGAGLDFDQEALRKYQLDRLKYYYAVIECDSPQTAKVIYKTCDNTEYESSANFFDLRYIPEDMTFDDQPKEVATEAPEGYTPTKFKTDALQRTKVSLTWDEDDVDRLTVTRRDFTQDDIKQLDFDAYLASSDEDEDEDEDVDALREKYRKLLNSAGKSSAYEDNGPEDDEDGDMEITFTPGLSEVVGAAVKNKDVEEKEETTIEAYIRKQKEKRKAKKTAKHTEKSDNDEEEDDSEVDAETENDPFFKEAMEEMADEGFVAKKKAADKKKSTKKRASKEERDEKARERAELELLMDDDGKGDGFNMKEVLKREKLEKKGKKAKKAKDEMGEDNFEIDVADPRFSAVQESHHFAIDPTNPHYKKTKNMQKLLNARQEKMKESTVAVNDEWKKEKKQKTSNTTNDGDDSSKPKSSLSQLVASVKRKSGLDKNTSGKRQKK</sequence>
<evidence type="ECO:0000313" key="8">
    <source>
        <dbReference type="EMBL" id="GAA5806168.1"/>
    </source>
</evidence>
<dbReference type="PANTHER" id="PTHR12202:SF0">
    <property type="entry name" value="ESF1 HOMOLOG"/>
    <property type="match status" value="1"/>
</dbReference>
<name>A0ABP9YHT7_9FUNG</name>
<evidence type="ECO:0008006" key="10">
    <source>
        <dbReference type="Google" id="ProtNLM"/>
    </source>
</evidence>
<dbReference type="PANTHER" id="PTHR12202">
    <property type="entry name" value="ESF1 HOMOLOG"/>
    <property type="match status" value="1"/>
</dbReference>
<evidence type="ECO:0000256" key="1">
    <source>
        <dbReference type="ARBA" id="ARBA00004604"/>
    </source>
</evidence>
<reference evidence="8 9" key="1">
    <citation type="submission" date="2024-04" db="EMBL/GenBank/DDBJ databases">
        <title>genome sequences of Mucor flavus KT1a and Helicostylum pulchrum KT1b strains isolation_sourced from the surface of a dry-aged beef.</title>
        <authorList>
            <person name="Toyotome T."/>
            <person name="Hosono M."/>
            <person name="Torimaru M."/>
            <person name="Fukuda K."/>
            <person name="Mikami N."/>
        </authorList>
    </citation>
    <scope>NUCLEOTIDE SEQUENCE [LARGE SCALE GENOMIC DNA]</scope>
    <source>
        <strain evidence="8 9">KT1b</strain>
    </source>
</reference>
<feature type="compositionally biased region" description="Acidic residues" evidence="5">
    <location>
        <begin position="497"/>
        <end position="513"/>
    </location>
</feature>
<evidence type="ECO:0000259" key="7">
    <source>
        <dbReference type="Pfam" id="PF25121"/>
    </source>
</evidence>
<keyword evidence="4" id="KW-0539">Nucleus</keyword>
<keyword evidence="3" id="KW-0175">Coiled coil</keyword>
<comment type="subcellular location">
    <subcellularLocation>
        <location evidence="1">Nucleus</location>
        <location evidence="1">Nucleolus</location>
    </subcellularLocation>
</comment>
<feature type="compositionally biased region" description="Basic and acidic residues" evidence="5">
    <location>
        <begin position="95"/>
        <end position="105"/>
    </location>
</feature>
<gene>
    <name evidence="8" type="ORF">HPULCUR_011698</name>
</gene>
<evidence type="ECO:0000256" key="5">
    <source>
        <dbReference type="SAM" id="MobiDB-lite"/>
    </source>
</evidence>
<dbReference type="Pfam" id="PF08159">
    <property type="entry name" value="NUC153"/>
    <property type="match status" value="1"/>
</dbReference>
<feature type="region of interest" description="Disordered" evidence="5">
    <location>
        <begin position="426"/>
        <end position="575"/>
    </location>
</feature>